<dbReference type="GO" id="GO:0046961">
    <property type="term" value="F:proton-transporting ATPase activity, rotational mechanism"/>
    <property type="evidence" value="ECO:0007669"/>
    <property type="project" value="InterPro"/>
</dbReference>
<dbReference type="GO" id="GO:0000221">
    <property type="term" value="C:vacuolar proton-transporting V-type ATPase, V1 domain"/>
    <property type="evidence" value="ECO:0007669"/>
    <property type="project" value="TreeGrafter"/>
</dbReference>
<organism evidence="8 9">
    <name type="scientific">Corymbia citriodora subsp. variegata</name>
    <dbReference type="NCBI Taxonomy" id="360336"/>
    <lineage>
        <taxon>Eukaryota</taxon>
        <taxon>Viridiplantae</taxon>
        <taxon>Streptophyta</taxon>
        <taxon>Embryophyta</taxon>
        <taxon>Tracheophyta</taxon>
        <taxon>Spermatophyta</taxon>
        <taxon>Magnoliopsida</taxon>
        <taxon>eudicotyledons</taxon>
        <taxon>Gunneridae</taxon>
        <taxon>Pentapetalae</taxon>
        <taxon>rosids</taxon>
        <taxon>malvids</taxon>
        <taxon>Myrtales</taxon>
        <taxon>Myrtaceae</taxon>
        <taxon>Myrtoideae</taxon>
        <taxon>Eucalypteae</taxon>
        <taxon>Corymbia</taxon>
    </lineage>
</organism>
<proteinExistence type="inferred from homology"/>
<accession>A0A8T0CKT8</accession>
<keyword evidence="5 6" id="KW-0406">Ion transport</keyword>
<dbReference type="OrthoDB" id="250802at2759"/>
<dbReference type="EMBL" id="MU093482">
    <property type="protein sequence ID" value="KAF7846385.1"/>
    <property type="molecule type" value="Genomic_DNA"/>
</dbReference>
<feature type="region of interest" description="Disordered" evidence="7">
    <location>
        <begin position="53"/>
        <end position="130"/>
    </location>
</feature>
<comment type="function">
    <text evidence="6">Subunit of the V1 complex of vacuolar(H+)-ATPase (V-ATPase), a multisubunit enzyme composed of a peripheral complex (V1) that hydrolyzes ATP and a membrane integral complex (V0) that translocates protons. V-ATPase is responsible for acidifying and maintaining the pH of intracellular compartments and in some cell types, is targeted to the plasma membrane, where it is responsible for acidifying the extracellular environment.</text>
</comment>
<evidence type="ECO:0000256" key="2">
    <source>
        <dbReference type="ARBA" id="ARBA00010066"/>
    </source>
</evidence>
<comment type="subunit">
    <text evidence="6">V-ATPase is a heteromultimeric enzyme made up of two complexes: the ATP-hydrolytic V1 complex and the proton translocation V0 complex.</text>
</comment>
<dbReference type="NCBIfam" id="TIGR01147">
    <property type="entry name" value="V_ATP_synt_G"/>
    <property type="match status" value="1"/>
</dbReference>
<keyword evidence="4 6" id="KW-0375">Hydrogen ion transport</keyword>
<gene>
    <name evidence="8" type="ORF">BT93_L4476</name>
</gene>
<dbReference type="PANTHER" id="PTHR12713">
    <property type="entry name" value="VACUOLAR ATP SYNTHASE SUBUNIT G"/>
    <property type="match status" value="1"/>
</dbReference>
<keyword evidence="3 6" id="KW-0813">Transport</keyword>
<comment type="function">
    <text evidence="1">Catalytic subunit of the peripheral V1 complex of vacuolar ATPase (V-ATPase). V-ATPase is responsible for acidifying a variety of intracellular compartments in eukaryotic cells.</text>
</comment>
<protein>
    <recommendedName>
        <fullName evidence="6">V-type proton ATPase subunit G</fullName>
    </recommendedName>
</protein>
<feature type="compositionally biased region" description="Basic and acidic residues" evidence="7">
    <location>
        <begin position="63"/>
        <end position="130"/>
    </location>
</feature>
<comment type="similarity">
    <text evidence="2 6">Belongs to the V-ATPase G subunit family.</text>
</comment>
<evidence type="ECO:0000256" key="5">
    <source>
        <dbReference type="ARBA" id="ARBA00023065"/>
    </source>
</evidence>
<dbReference type="Gramene" id="rna-gnl|WGS:JABURB|Cocit.L4476.1">
    <property type="protein sequence ID" value="cds-KAF7846385.1"/>
    <property type="gene ID" value="gene-BT93_L4476"/>
</dbReference>
<evidence type="ECO:0000313" key="8">
    <source>
        <dbReference type="EMBL" id="KAF7846385.1"/>
    </source>
</evidence>
<evidence type="ECO:0000256" key="7">
    <source>
        <dbReference type="SAM" id="MobiDB-lite"/>
    </source>
</evidence>
<dbReference type="Gene3D" id="1.20.5.2950">
    <property type="match status" value="1"/>
</dbReference>
<dbReference type="Pfam" id="PF03179">
    <property type="entry name" value="V-ATPase_G"/>
    <property type="match status" value="1"/>
</dbReference>
<sequence>MAAQNSLGIQTLLDAEREAQKIVQKGTVHLILRQGPWTVTDRSQRENVITLDQERWIGASNPDSDRTKRVKDARSEAQKEIEDYRKKKEEEFKQYEKEHSSGNEQAEKDADKDTEEKVKEIKSIGDDKGPKVVEDLLNAVVDVKPVVPDRTEQPLS</sequence>
<dbReference type="Proteomes" id="UP000806378">
    <property type="component" value="Unassembled WGS sequence"/>
</dbReference>
<comment type="caution">
    <text evidence="8">The sequence shown here is derived from an EMBL/GenBank/DDBJ whole genome shotgun (WGS) entry which is preliminary data.</text>
</comment>
<evidence type="ECO:0000313" key="9">
    <source>
        <dbReference type="Proteomes" id="UP000806378"/>
    </source>
</evidence>
<evidence type="ECO:0000256" key="3">
    <source>
        <dbReference type="ARBA" id="ARBA00022448"/>
    </source>
</evidence>
<evidence type="ECO:0000256" key="6">
    <source>
        <dbReference type="RuleBase" id="RU364019"/>
    </source>
</evidence>
<keyword evidence="9" id="KW-1185">Reference proteome</keyword>
<reference evidence="8" key="1">
    <citation type="submission" date="2020-05" db="EMBL/GenBank/DDBJ databases">
        <title>WGS assembly of Corymbia citriodora subspecies variegata.</title>
        <authorList>
            <person name="Barry K."/>
            <person name="Hundley H."/>
            <person name="Shu S."/>
            <person name="Jenkins J."/>
            <person name="Grimwood J."/>
            <person name="Baten A."/>
        </authorList>
    </citation>
    <scope>NUCLEOTIDE SEQUENCE</scope>
    <source>
        <strain evidence="8">CV2-018</strain>
    </source>
</reference>
<name>A0A8T0CKT8_CORYI</name>
<evidence type="ECO:0000256" key="4">
    <source>
        <dbReference type="ARBA" id="ARBA00022781"/>
    </source>
</evidence>
<dbReference type="GO" id="GO:0016887">
    <property type="term" value="F:ATP hydrolysis activity"/>
    <property type="evidence" value="ECO:0007669"/>
    <property type="project" value="TreeGrafter"/>
</dbReference>
<dbReference type="InterPro" id="IPR005124">
    <property type="entry name" value="V-ATPase_G"/>
</dbReference>
<evidence type="ECO:0000256" key="1">
    <source>
        <dbReference type="ARBA" id="ARBA00003847"/>
    </source>
</evidence>
<dbReference type="PANTHER" id="PTHR12713:SF11">
    <property type="entry name" value="V-TYPE PROTON ATPASE SUBUNIT G"/>
    <property type="match status" value="1"/>
</dbReference>
<dbReference type="AlphaFoldDB" id="A0A8T0CKT8"/>